<keyword evidence="16" id="KW-0812">Transmembrane</keyword>
<comment type="cofactor">
    <cofactor evidence="1">
        <name>Mn(2+)</name>
        <dbReference type="ChEBI" id="CHEBI:29035"/>
    </cofactor>
</comment>
<dbReference type="InterPro" id="IPR013815">
    <property type="entry name" value="ATP_grasp_subdomain_1"/>
</dbReference>
<dbReference type="EC" id="6.3.4.13" evidence="4 14"/>
<evidence type="ECO:0000313" key="19">
    <source>
        <dbReference type="Proteomes" id="UP000002433"/>
    </source>
</evidence>
<evidence type="ECO:0000256" key="7">
    <source>
        <dbReference type="ARBA" id="ARBA00022741"/>
    </source>
</evidence>
<dbReference type="InterPro" id="IPR020561">
    <property type="entry name" value="PRibGlycinamid_synth_ATP-grasp"/>
</dbReference>
<dbReference type="PANTHER" id="PTHR43472">
    <property type="entry name" value="PHOSPHORIBOSYLAMINE--GLYCINE LIGASE"/>
    <property type="match status" value="1"/>
</dbReference>
<evidence type="ECO:0000256" key="9">
    <source>
        <dbReference type="ARBA" id="ARBA00022840"/>
    </source>
</evidence>
<evidence type="ECO:0000256" key="6">
    <source>
        <dbReference type="ARBA" id="ARBA00022723"/>
    </source>
</evidence>
<evidence type="ECO:0000256" key="16">
    <source>
        <dbReference type="SAM" id="Phobius"/>
    </source>
</evidence>
<dbReference type="SMART" id="SM01210">
    <property type="entry name" value="GARS_C"/>
    <property type="match status" value="1"/>
</dbReference>
<dbReference type="Gene3D" id="3.30.470.20">
    <property type="entry name" value="ATP-grasp fold, B domain"/>
    <property type="match status" value="1"/>
</dbReference>
<dbReference type="GO" id="GO:0046872">
    <property type="term" value="F:metal ion binding"/>
    <property type="evidence" value="ECO:0007669"/>
    <property type="project" value="UniProtKB-KW"/>
</dbReference>
<gene>
    <name evidence="14 18" type="primary">purD</name>
    <name evidence="18" type="ordered locus">MGAS9429_Spy0029</name>
</gene>
<feature type="transmembrane region" description="Helical" evidence="16">
    <location>
        <begin position="7"/>
        <end position="25"/>
    </location>
</feature>
<dbReference type="Gene3D" id="3.40.50.20">
    <property type="match status" value="1"/>
</dbReference>
<dbReference type="KEGG" id="spk:MGAS9429_Spy0029"/>
<dbReference type="PROSITE" id="PS00184">
    <property type="entry name" value="GARS"/>
    <property type="match status" value="1"/>
</dbReference>
<name>Q1JP32_STRPC</name>
<evidence type="ECO:0000256" key="14">
    <source>
        <dbReference type="HAMAP-Rule" id="MF_00138"/>
    </source>
</evidence>
<evidence type="ECO:0000259" key="17">
    <source>
        <dbReference type="PROSITE" id="PS50975"/>
    </source>
</evidence>
<dbReference type="EMBL" id="CP000259">
    <property type="protein sequence ID" value="ABF31217.1"/>
    <property type="molecule type" value="Genomic_DNA"/>
</dbReference>
<dbReference type="GO" id="GO:0009113">
    <property type="term" value="P:purine nucleobase biosynthetic process"/>
    <property type="evidence" value="ECO:0007669"/>
    <property type="project" value="InterPro"/>
</dbReference>
<dbReference type="FunFam" id="3.30.470.20:FF:000018">
    <property type="entry name" value="Trifunctional purine biosynthetic protein adenosine-3"/>
    <property type="match status" value="1"/>
</dbReference>
<dbReference type="Pfam" id="PF02843">
    <property type="entry name" value="GARS_C"/>
    <property type="match status" value="1"/>
</dbReference>
<dbReference type="InterPro" id="IPR020559">
    <property type="entry name" value="PRibGlycinamide_synth_CS"/>
</dbReference>
<evidence type="ECO:0000256" key="5">
    <source>
        <dbReference type="ARBA" id="ARBA00022598"/>
    </source>
</evidence>
<organism evidence="18 19">
    <name type="scientific">Streptococcus pyogenes serotype M12 (strain MGAS9429)</name>
    <dbReference type="NCBI Taxonomy" id="370551"/>
    <lineage>
        <taxon>Bacteria</taxon>
        <taxon>Bacillati</taxon>
        <taxon>Bacillota</taxon>
        <taxon>Bacilli</taxon>
        <taxon>Lactobacillales</taxon>
        <taxon>Streptococcaceae</taxon>
        <taxon>Streptococcus</taxon>
    </lineage>
</organism>
<dbReference type="InterPro" id="IPR020560">
    <property type="entry name" value="PRibGlycinamide_synth_C-dom"/>
</dbReference>
<keyword evidence="9 15" id="KW-0067">ATP-binding</keyword>
<evidence type="ECO:0000256" key="11">
    <source>
        <dbReference type="ARBA" id="ARBA00038345"/>
    </source>
</evidence>
<dbReference type="Pfam" id="PF01071">
    <property type="entry name" value="GARS_A"/>
    <property type="match status" value="1"/>
</dbReference>
<sequence length="470" mass="51149">MANRVFLISRIVVYYHIFTMFQLLITNTLCKKANVYDIISNYNTKEVDVLKLLVVGSGGREHAIAKKLLASKGVDQVFVAPGNDGMTLDGLDLVNIVVSEHSRLIAFAKENEISWAFIGPDDALAAGIVDDFNSAGLRAFGPTKAAAELEWSKDFAKEIMVKYNVPTAAYGTFSDFEKAKAYIEEQGAPIVVKADGLAVGKGVVVAETVEQAVEAAQEMLLDNKFGDSGARVVIEEFLDGEEFSLFAFVNGDKFYIMPTAQDHKRAFDGDKGPNTGGMGAYAPVPHLPQSVVDTAVETIVKPVLEGMIAEGRPYLGVLYAGLILTADGPKVIEFNSRFGDPETQIILPRLTSDFAQNIDDIMMGIEPYITWQKDGVTLGVVVASEGYPLDYEKGVPLPEKTDGDIITYYAGVKFAENSELLLSNGGRVYMLVTTEDSVKAGQDKIYTQLAQQDPTGLFYRNDIGSKAIRE</sequence>
<dbReference type="Proteomes" id="UP000002433">
    <property type="component" value="Chromosome"/>
</dbReference>
<comment type="catalytic activity">
    <reaction evidence="14">
        <text>5-phospho-beta-D-ribosylamine + glycine + ATP = N(1)-(5-phospho-beta-D-ribosyl)glycinamide + ADP + phosphate + H(+)</text>
        <dbReference type="Rhea" id="RHEA:17453"/>
        <dbReference type="ChEBI" id="CHEBI:15378"/>
        <dbReference type="ChEBI" id="CHEBI:30616"/>
        <dbReference type="ChEBI" id="CHEBI:43474"/>
        <dbReference type="ChEBI" id="CHEBI:57305"/>
        <dbReference type="ChEBI" id="CHEBI:58681"/>
        <dbReference type="ChEBI" id="CHEBI:143788"/>
        <dbReference type="ChEBI" id="CHEBI:456216"/>
        <dbReference type="EC" id="6.3.4.13"/>
    </reaction>
</comment>
<dbReference type="GO" id="GO:0005524">
    <property type="term" value="F:ATP binding"/>
    <property type="evidence" value="ECO:0007669"/>
    <property type="project" value="UniProtKB-UniRule"/>
</dbReference>
<evidence type="ECO:0000256" key="15">
    <source>
        <dbReference type="PROSITE-ProRule" id="PRU00409"/>
    </source>
</evidence>
<keyword evidence="10" id="KW-0464">Manganese</keyword>
<evidence type="ECO:0000256" key="8">
    <source>
        <dbReference type="ARBA" id="ARBA00022755"/>
    </source>
</evidence>
<dbReference type="GO" id="GO:0004637">
    <property type="term" value="F:phosphoribosylamine-glycine ligase activity"/>
    <property type="evidence" value="ECO:0007669"/>
    <property type="project" value="UniProtKB-UniRule"/>
</dbReference>
<dbReference type="InterPro" id="IPR016185">
    <property type="entry name" value="PreATP-grasp_dom_sf"/>
</dbReference>
<evidence type="ECO:0000256" key="12">
    <source>
        <dbReference type="ARBA" id="ARBA00042242"/>
    </source>
</evidence>
<dbReference type="SMART" id="SM01209">
    <property type="entry name" value="GARS_A"/>
    <property type="match status" value="1"/>
</dbReference>
<comment type="similarity">
    <text evidence="11 14">Belongs to the GARS family.</text>
</comment>
<dbReference type="SUPFAM" id="SSF56059">
    <property type="entry name" value="Glutathione synthetase ATP-binding domain-like"/>
    <property type="match status" value="1"/>
</dbReference>
<dbReference type="InterPro" id="IPR011054">
    <property type="entry name" value="Rudment_hybrid_motif"/>
</dbReference>
<dbReference type="GO" id="GO:0006189">
    <property type="term" value="P:'de novo' IMP biosynthetic process"/>
    <property type="evidence" value="ECO:0007669"/>
    <property type="project" value="UniProtKB-UniRule"/>
</dbReference>
<dbReference type="NCBIfam" id="TIGR00877">
    <property type="entry name" value="purD"/>
    <property type="match status" value="1"/>
</dbReference>
<dbReference type="Gene3D" id="3.30.1490.20">
    <property type="entry name" value="ATP-grasp fold, A domain"/>
    <property type="match status" value="1"/>
</dbReference>
<comment type="cofactor">
    <cofactor evidence="2">
        <name>Mg(2+)</name>
        <dbReference type="ChEBI" id="CHEBI:18420"/>
    </cofactor>
</comment>
<protein>
    <recommendedName>
        <fullName evidence="4 14">Phosphoribosylamine--glycine ligase</fullName>
        <ecNumber evidence="4 14">6.3.4.13</ecNumber>
    </recommendedName>
    <alternativeName>
        <fullName evidence="14">GARS</fullName>
    </alternativeName>
    <alternativeName>
        <fullName evidence="12 14">Glycinamide ribonucleotide synthetase</fullName>
    </alternativeName>
    <alternativeName>
        <fullName evidence="13 14">Phosphoribosylglycinamide synthetase</fullName>
    </alternativeName>
</protein>
<dbReference type="FunFam" id="3.30.1490.20:FF:000006">
    <property type="entry name" value="phosphoribosylamine--glycine ligase, chloroplastic-like"/>
    <property type="match status" value="1"/>
</dbReference>
<keyword evidence="6" id="KW-0479">Metal-binding</keyword>
<dbReference type="HAMAP" id="MF_00138">
    <property type="entry name" value="GARS"/>
    <property type="match status" value="1"/>
</dbReference>
<accession>Q1JP32</accession>
<proteinExistence type="inferred from homology"/>
<reference evidence="18 19" key="1">
    <citation type="journal article" date="2006" name="Proc. Natl. Acad. Sci. U.S.A.">
        <title>Molecular genetic anatomy of inter- and intraserotype variation in the human bacterial pathogen group A Streptococcus.</title>
        <authorList>
            <person name="Beres S.B."/>
            <person name="Richter E.W."/>
            <person name="Nagiec M.J."/>
            <person name="Sumby P."/>
            <person name="Porcella S.F."/>
            <person name="DeLeo F.R."/>
            <person name="Musser J.M."/>
        </authorList>
    </citation>
    <scope>NUCLEOTIDE SEQUENCE [LARGE SCALE GENOMIC DNA]</scope>
    <source>
        <strain evidence="18 19">MGAS9429</strain>
    </source>
</reference>
<dbReference type="SUPFAM" id="SSF52440">
    <property type="entry name" value="PreATP-grasp domain"/>
    <property type="match status" value="1"/>
</dbReference>
<evidence type="ECO:0000256" key="4">
    <source>
        <dbReference type="ARBA" id="ARBA00013255"/>
    </source>
</evidence>
<keyword evidence="16" id="KW-1133">Transmembrane helix</keyword>
<dbReference type="InterPro" id="IPR020562">
    <property type="entry name" value="PRibGlycinamide_synth_N"/>
</dbReference>
<keyword evidence="7 15" id="KW-0547">Nucleotide-binding</keyword>
<dbReference type="SUPFAM" id="SSF51246">
    <property type="entry name" value="Rudiment single hybrid motif"/>
    <property type="match status" value="1"/>
</dbReference>
<dbReference type="PANTHER" id="PTHR43472:SF1">
    <property type="entry name" value="PHOSPHORIBOSYLAMINE--GLYCINE LIGASE, CHLOROPLASTIC"/>
    <property type="match status" value="1"/>
</dbReference>
<dbReference type="AlphaFoldDB" id="Q1JP32"/>
<dbReference type="InterPro" id="IPR000115">
    <property type="entry name" value="PRibGlycinamide_synth"/>
</dbReference>
<dbReference type="HOGENOM" id="CLU_027420_3_1_9"/>
<dbReference type="PROSITE" id="PS50975">
    <property type="entry name" value="ATP_GRASP"/>
    <property type="match status" value="1"/>
</dbReference>
<keyword evidence="5 14" id="KW-0436">Ligase</keyword>
<dbReference type="Gene3D" id="3.90.600.10">
    <property type="entry name" value="Phosphoribosylglycinamide synthetase, C-terminal domain"/>
    <property type="match status" value="1"/>
</dbReference>
<evidence type="ECO:0000256" key="3">
    <source>
        <dbReference type="ARBA" id="ARBA00005174"/>
    </source>
</evidence>
<dbReference type="Pfam" id="PF02844">
    <property type="entry name" value="GARS_N"/>
    <property type="match status" value="1"/>
</dbReference>
<comment type="pathway">
    <text evidence="3 14">Purine metabolism; IMP biosynthesis via de novo pathway; N(1)-(5-phospho-D-ribosyl)glycinamide from 5-phospho-alpha-D-ribose 1-diphosphate: step 2/2.</text>
</comment>
<evidence type="ECO:0000256" key="1">
    <source>
        <dbReference type="ARBA" id="ARBA00001936"/>
    </source>
</evidence>
<keyword evidence="8 14" id="KW-0658">Purine biosynthesis</keyword>
<keyword evidence="16" id="KW-0472">Membrane</keyword>
<dbReference type="UniPathway" id="UPA00074">
    <property type="reaction ID" value="UER00125"/>
</dbReference>
<dbReference type="InterPro" id="IPR011761">
    <property type="entry name" value="ATP-grasp"/>
</dbReference>
<feature type="domain" description="ATP-grasp" evidence="17">
    <location>
        <begin position="157"/>
        <end position="363"/>
    </location>
</feature>
<dbReference type="InterPro" id="IPR037123">
    <property type="entry name" value="PRibGlycinamide_synth_C_sf"/>
</dbReference>
<evidence type="ECO:0000256" key="2">
    <source>
        <dbReference type="ARBA" id="ARBA00001946"/>
    </source>
</evidence>
<evidence type="ECO:0000256" key="10">
    <source>
        <dbReference type="ARBA" id="ARBA00023211"/>
    </source>
</evidence>
<evidence type="ECO:0000256" key="13">
    <source>
        <dbReference type="ARBA" id="ARBA00042864"/>
    </source>
</evidence>
<evidence type="ECO:0000313" key="18">
    <source>
        <dbReference type="EMBL" id="ABF31217.1"/>
    </source>
</evidence>